<proteinExistence type="predicted"/>
<comment type="caution">
    <text evidence="1">The sequence shown here is derived from an EMBL/GenBank/DDBJ whole genome shotgun (WGS) entry which is preliminary data.</text>
</comment>
<dbReference type="EMBL" id="JBBKAR010000056">
    <property type="protein sequence ID" value="MEJ8306970.1"/>
    <property type="molecule type" value="Genomic_DNA"/>
</dbReference>
<sequence length="211" mass="24296">MEEENGVWEETKKRLESLYGLKSGGREEERNTREEGKQGTSRRIQYSAESRSDRDRRGPGAFEVEAGIGIGELKIGMSEKEAEHALEQYRERNLFYFFDIEYDEAGTVVEIETDQATGLAMGATLDGGIRLFEVEVEDLLPALKCYGTDVAEEDAYSYDYEQAGISFWRERIVSKADLEQEWFLELSAENREDERRGLFFESVRVKRKQIG</sequence>
<keyword evidence="2" id="KW-1185">Reference proteome</keyword>
<evidence type="ECO:0000313" key="2">
    <source>
        <dbReference type="Proteomes" id="UP001380953"/>
    </source>
</evidence>
<accession>A0ACC6PJB9</accession>
<gene>
    <name evidence="1" type="ORF">WKI47_23940</name>
</gene>
<organism evidence="1 2">
    <name type="scientific">Saccharibacillus sacchari</name>
    <dbReference type="NCBI Taxonomy" id="456493"/>
    <lineage>
        <taxon>Bacteria</taxon>
        <taxon>Bacillati</taxon>
        <taxon>Bacillota</taxon>
        <taxon>Bacilli</taxon>
        <taxon>Bacillales</taxon>
        <taxon>Paenibacillaceae</taxon>
        <taxon>Saccharibacillus</taxon>
    </lineage>
</organism>
<protein>
    <submittedName>
        <fullName evidence="1">Uncharacterized protein</fullName>
    </submittedName>
</protein>
<evidence type="ECO:0000313" key="1">
    <source>
        <dbReference type="EMBL" id="MEJ8306970.1"/>
    </source>
</evidence>
<dbReference type="Proteomes" id="UP001380953">
    <property type="component" value="Unassembled WGS sequence"/>
</dbReference>
<reference evidence="1" key="1">
    <citation type="submission" date="2024-03" db="EMBL/GenBank/DDBJ databases">
        <title>Whole genome sequecning of epiphytes from Marcgravia umbellata leaves.</title>
        <authorList>
            <person name="Kumar G."/>
            <person name="Savka M.A."/>
        </authorList>
    </citation>
    <scope>NUCLEOTIDE SEQUENCE</scope>
    <source>
        <strain evidence="1">RIT_BL5</strain>
    </source>
</reference>
<name>A0ACC6PJB9_9BACL</name>